<protein>
    <submittedName>
        <fullName evidence="2">Urease accessory protein UreD</fullName>
    </submittedName>
</protein>
<dbReference type="EMBL" id="JAADZU010000011">
    <property type="protein sequence ID" value="NDK88999.1"/>
    <property type="molecule type" value="Genomic_DNA"/>
</dbReference>
<name>A0A7K3LL70_9ACTN</name>
<dbReference type="GO" id="GO:0016151">
    <property type="term" value="F:nickel cation binding"/>
    <property type="evidence" value="ECO:0007669"/>
    <property type="project" value="InterPro"/>
</dbReference>
<evidence type="ECO:0000313" key="3">
    <source>
        <dbReference type="Proteomes" id="UP000466307"/>
    </source>
</evidence>
<reference evidence="2 3" key="1">
    <citation type="submission" date="2020-01" db="EMBL/GenBank/DDBJ databases">
        <title>Investigation of new actinobacteria for the biodesulphurisation of diesel fuel.</title>
        <authorList>
            <person name="Athi Narayanan S.M."/>
        </authorList>
    </citation>
    <scope>NUCLEOTIDE SEQUENCE [LARGE SCALE GENOMIC DNA]</scope>
    <source>
        <strain evidence="2 3">213E</strain>
    </source>
</reference>
<organism evidence="2 3">
    <name type="scientific">Gordonia desulfuricans</name>
    <dbReference type="NCBI Taxonomy" id="89051"/>
    <lineage>
        <taxon>Bacteria</taxon>
        <taxon>Bacillati</taxon>
        <taxon>Actinomycetota</taxon>
        <taxon>Actinomycetes</taxon>
        <taxon>Mycobacteriales</taxon>
        <taxon>Gordoniaceae</taxon>
        <taxon>Gordonia</taxon>
    </lineage>
</organism>
<accession>A0A7K3LL70</accession>
<gene>
    <name evidence="2" type="ORF">GYA93_05305</name>
</gene>
<proteinExistence type="predicted"/>
<evidence type="ECO:0000313" key="2">
    <source>
        <dbReference type="EMBL" id="NDK88999.1"/>
    </source>
</evidence>
<dbReference type="AlphaFoldDB" id="A0A7K3LL70"/>
<keyword evidence="3" id="KW-1185">Reference proteome</keyword>
<comment type="caution">
    <text evidence="2">The sequence shown here is derived from an EMBL/GenBank/DDBJ whole genome shotgun (WGS) entry which is preliminary data.</text>
</comment>
<sequence>MRTEVEIVVDAGRSPRLRATGGLAVRQTGVSSAHLIGTAATPLGGDHIEVVIRVGAGAVLDLGSVAATIALPAADRPDSTAHWHIEVGAGARLRVDPQPTVVAGGAHHRSDIGVVLDPDATLDLHEHVQIGRSGNFADTDADGRWQGGLRVDLPGLPVLRHRVALGARTAGTVAGATQRSGLSAVSSVFRYPDARAADVDAVHYAARLTLPGDATLTTALAGSVAQARALCDGLDVVALSHA</sequence>
<keyword evidence="1" id="KW-0143">Chaperone</keyword>
<dbReference type="InterPro" id="IPR002669">
    <property type="entry name" value="UreD"/>
</dbReference>
<dbReference type="RefSeq" id="WP_059037080.1">
    <property type="nucleotide sequence ID" value="NZ_JAADZU010000011.1"/>
</dbReference>
<dbReference type="Proteomes" id="UP000466307">
    <property type="component" value="Unassembled WGS sequence"/>
</dbReference>
<evidence type="ECO:0000256" key="1">
    <source>
        <dbReference type="ARBA" id="ARBA00023186"/>
    </source>
</evidence>
<dbReference type="Pfam" id="PF01774">
    <property type="entry name" value="UreD"/>
    <property type="match status" value="1"/>
</dbReference>